<feature type="domain" description="GAT" evidence="5">
    <location>
        <begin position="310"/>
        <end position="398"/>
    </location>
</feature>
<evidence type="ECO:0000256" key="3">
    <source>
        <dbReference type="SAM" id="MobiDB-lite"/>
    </source>
</evidence>
<dbReference type="SUPFAM" id="SSF89009">
    <property type="entry name" value="GAT-like domain"/>
    <property type="match status" value="1"/>
</dbReference>
<dbReference type="STRING" id="147828.A0A4S2LD38"/>
<sequence>MHNLFNPHPFSTPVGILTERATDSGQSAEDWSLILEICDTINETDEGPKEAIRAIRKRLSSSAGRDHTSVWYTLLLLDACIQNCGRRFHSQVANKEFLHDFLKLLSPKNEPSQQLQNQVLYMLKSWVELNWDVPGKRDMEKIYTTLRQKGIQFPQSPANEIFLNSVLPRSKRSVGLKRQTREPPPNAQQRSSTMSTLKVSPRQVNAVAHPLTATVNNISPCIVCRTHPNRESLQSSQGVSSSNLPNQFYAVPIASQTAVNCANRTGLSEVFVNTQPGTVRIIQQTDHRFVPTMDAMKLDADGTVRHLTSTQRVKLTQDLSVVETNVNVLNDMLAELRPDSVSQDDLILLQELVQTCRAMHRRVIEFLSQVSDDEVTPSLLQVSDNLNSAFLRYDRFERYRQRAVQLRAGGMRSSSLVALPAAHTRRQQPAAITGGQLLAIADSDPCASTTNGLQLSIPSVNGQVRRNNVNDDDDDLLIDVSEGLGGQAETTQPAIDCDEVAQWLAVRQLVSVSGGSGESSRSGPAMLALQQGIHSMSLSPTTRTIQTSPSTARTLPQPVSLHPTSLGAPDQPPCNSHQTAPNHSSTDNLLFF</sequence>
<dbReference type="InterPro" id="IPR002014">
    <property type="entry name" value="VHS_dom"/>
</dbReference>
<dbReference type="EMBL" id="SJOL01009319">
    <property type="protein sequence ID" value="TGZ58199.1"/>
    <property type="molecule type" value="Genomic_DNA"/>
</dbReference>
<evidence type="ECO:0008006" key="8">
    <source>
        <dbReference type="Google" id="ProtNLM"/>
    </source>
</evidence>
<comment type="caution">
    <text evidence="6">The sequence shown here is derived from an EMBL/GenBank/DDBJ whole genome shotgun (WGS) entry which is preliminary data.</text>
</comment>
<dbReference type="GO" id="GO:0007165">
    <property type="term" value="P:signal transduction"/>
    <property type="evidence" value="ECO:0007669"/>
    <property type="project" value="TreeGrafter"/>
</dbReference>
<dbReference type="GO" id="GO:0035091">
    <property type="term" value="F:phosphatidylinositol binding"/>
    <property type="evidence" value="ECO:0007669"/>
    <property type="project" value="InterPro"/>
</dbReference>
<feature type="compositionally biased region" description="Polar residues" evidence="3">
    <location>
        <begin position="537"/>
        <end position="554"/>
    </location>
</feature>
<feature type="domain" description="VHS" evidence="4">
    <location>
        <begin position="21"/>
        <end position="154"/>
    </location>
</feature>
<dbReference type="PANTHER" id="PTHR13856:SF137">
    <property type="entry name" value="GH05942P"/>
    <property type="match status" value="1"/>
</dbReference>
<accession>A0A4S2LD38</accession>
<dbReference type="Pfam" id="PF03127">
    <property type="entry name" value="GAT"/>
    <property type="match status" value="1"/>
</dbReference>
<organism evidence="6 7">
    <name type="scientific">Opisthorchis felineus</name>
    <dbReference type="NCBI Taxonomy" id="147828"/>
    <lineage>
        <taxon>Eukaryota</taxon>
        <taxon>Metazoa</taxon>
        <taxon>Spiralia</taxon>
        <taxon>Lophotrochozoa</taxon>
        <taxon>Platyhelminthes</taxon>
        <taxon>Trematoda</taxon>
        <taxon>Digenea</taxon>
        <taxon>Opisthorchiida</taxon>
        <taxon>Opisthorchiata</taxon>
        <taxon>Opisthorchiidae</taxon>
        <taxon>Opisthorchis</taxon>
    </lineage>
</organism>
<dbReference type="GO" id="GO:0005768">
    <property type="term" value="C:endosome"/>
    <property type="evidence" value="ECO:0007669"/>
    <property type="project" value="TreeGrafter"/>
</dbReference>
<protein>
    <recommendedName>
        <fullName evidence="8">VHS domain-containing protein</fullName>
    </recommendedName>
</protein>
<feature type="compositionally biased region" description="Polar residues" evidence="3">
    <location>
        <begin position="187"/>
        <end position="198"/>
    </location>
</feature>
<feature type="region of interest" description="Disordered" evidence="3">
    <location>
        <begin position="537"/>
        <end position="592"/>
    </location>
</feature>
<dbReference type="Gene3D" id="1.25.40.90">
    <property type="match status" value="1"/>
</dbReference>
<keyword evidence="1" id="KW-0813">Transport</keyword>
<dbReference type="GO" id="GO:0015031">
    <property type="term" value="P:protein transport"/>
    <property type="evidence" value="ECO:0007669"/>
    <property type="project" value="UniProtKB-KW"/>
</dbReference>
<keyword evidence="7" id="KW-1185">Reference proteome</keyword>
<dbReference type="CDD" id="cd14233">
    <property type="entry name" value="GAT_TOM1_like"/>
    <property type="match status" value="1"/>
</dbReference>
<gene>
    <name evidence="6" type="ORF">CRM22_009702</name>
</gene>
<dbReference type="EMBL" id="SJOL01009319">
    <property type="protein sequence ID" value="TGZ58197.1"/>
    <property type="molecule type" value="Genomic_DNA"/>
</dbReference>
<evidence type="ECO:0000256" key="2">
    <source>
        <dbReference type="ARBA" id="ARBA00022927"/>
    </source>
</evidence>
<dbReference type="GO" id="GO:0030276">
    <property type="term" value="F:clathrin binding"/>
    <property type="evidence" value="ECO:0007669"/>
    <property type="project" value="TreeGrafter"/>
</dbReference>
<dbReference type="CDD" id="cd03565">
    <property type="entry name" value="VHS_Tom1_like"/>
    <property type="match status" value="1"/>
</dbReference>
<evidence type="ECO:0000259" key="5">
    <source>
        <dbReference type="PROSITE" id="PS50909"/>
    </source>
</evidence>
<dbReference type="InterPro" id="IPR038425">
    <property type="entry name" value="GAT_sf"/>
</dbReference>
<dbReference type="SMART" id="SM00288">
    <property type="entry name" value="VHS"/>
    <property type="match status" value="1"/>
</dbReference>
<dbReference type="Gene3D" id="1.20.58.160">
    <property type="match status" value="1"/>
</dbReference>
<reference evidence="6 7" key="1">
    <citation type="journal article" date="2019" name="BMC Genomics">
        <title>New insights from Opisthorchis felineus genome: update on genomics of the epidemiologically important liver flukes.</title>
        <authorList>
            <person name="Ershov N.I."/>
            <person name="Mordvinov V.A."/>
            <person name="Prokhortchouk E.B."/>
            <person name="Pakharukova M.Y."/>
            <person name="Gunbin K.V."/>
            <person name="Ustyantsev K."/>
            <person name="Genaev M.A."/>
            <person name="Blinov A.G."/>
            <person name="Mazur A."/>
            <person name="Boulygina E."/>
            <person name="Tsygankova S."/>
            <person name="Khrameeva E."/>
            <person name="Chekanov N."/>
            <person name="Fan G."/>
            <person name="Xiao A."/>
            <person name="Zhang H."/>
            <person name="Xu X."/>
            <person name="Yang H."/>
            <person name="Solovyev V."/>
            <person name="Lee S.M."/>
            <person name="Liu X."/>
            <person name="Afonnikov D.A."/>
            <person name="Skryabin K.G."/>
        </authorList>
    </citation>
    <scope>NUCLEOTIDE SEQUENCE [LARGE SCALE GENOMIC DNA]</scope>
    <source>
        <strain evidence="6">AK-0245</strain>
        <tissue evidence="6">Whole organism</tissue>
    </source>
</reference>
<feature type="compositionally biased region" description="Polar residues" evidence="3">
    <location>
        <begin position="573"/>
        <end position="592"/>
    </location>
</feature>
<dbReference type="OrthoDB" id="2018246at2759"/>
<evidence type="ECO:0000259" key="4">
    <source>
        <dbReference type="PROSITE" id="PS50179"/>
    </source>
</evidence>
<dbReference type="Proteomes" id="UP000308267">
    <property type="component" value="Unassembled WGS sequence"/>
</dbReference>
<evidence type="ECO:0000313" key="6">
    <source>
        <dbReference type="EMBL" id="TGZ58197.1"/>
    </source>
</evidence>
<dbReference type="PROSITE" id="PS50179">
    <property type="entry name" value="VHS"/>
    <property type="match status" value="1"/>
</dbReference>
<name>A0A4S2LD38_OPIFE</name>
<evidence type="ECO:0000313" key="7">
    <source>
        <dbReference type="Proteomes" id="UP000308267"/>
    </source>
</evidence>
<dbReference type="PROSITE" id="PS50909">
    <property type="entry name" value="GAT"/>
    <property type="match status" value="1"/>
</dbReference>
<dbReference type="SUPFAM" id="SSF48464">
    <property type="entry name" value="ENTH/VHS domain"/>
    <property type="match status" value="1"/>
</dbReference>
<feature type="region of interest" description="Disordered" evidence="3">
    <location>
        <begin position="173"/>
        <end position="198"/>
    </location>
</feature>
<keyword evidence="2" id="KW-0653">Protein transport</keyword>
<dbReference type="InterPro" id="IPR004152">
    <property type="entry name" value="GAT_dom"/>
</dbReference>
<dbReference type="Pfam" id="PF00790">
    <property type="entry name" value="VHS"/>
    <property type="match status" value="1"/>
</dbReference>
<dbReference type="AlphaFoldDB" id="A0A4S2LD38"/>
<dbReference type="InterPro" id="IPR008942">
    <property type="entry name" value="ENTH_VHS"/>
</dbReference>
<proteinExistence type="predicted"/>
<dbReference type="GO" id="GO:0016020">
    <property type="term" value="C:membrane"/>
    <property type="evidence" value="ECO:0007669"/>
    <property type="project" value="TreeGrafter"/>
</dbReference>
<dbReference type="GO" id="GO:0043130">
    <property type="term" value="F:ubiquitin binding"/>
    <property type="evidence" value="ECO:0007669"/>
    <property type="project" value="InterPro"/>
</dbReference>
<dbReference type="PANTHER" id="PTHR13856">
    <property type="entry name" value="VHS DOMAIN CONTAINING PROTEIN FAMILY"/>
    <property type="match status" value="1"/>
</dbReference>
<evidence type="ECO:0000256" key="1">
    <source>
        <dbReference type="ARBA" id="ARBA00022448"/>
    </source>
</evidence>